<evidence type="ECO:0000313" key="4">
    <source>
        <dbReference type="Proteomes" id="UP000266841"/>
    </source>
</evidence>
<evidence type="ECO:0000256" key="2">
    <source>
        <dbReference type="SAM" id="SignalP"/>
    </source>
</evidence>
<name>K0TMC6_THAOC</name>
<feature type="chain" id="PRO_5003841238" evidence="2">
    <location>
        <begin position="23"/>
        <end position="415"/>
    </location>
</feature>
<evidence type="ECO:0000256" key="1">
    <source>
        <dbReference type="SAM" id="MobiDB-lite"/>
    </source>
</evidence>
<dbReference type="eggNOG" id="ENOG502SKMM">
    <property type="taxonomic scope" value="Eukaryota"/>
</dbReference>
<comment type="caution">
    <text evidence="3">The sequence shown here is derived from an EMBL/GenBank/DDBJ whole genome shotgun (WGS) entry which is preliminary data.</text>
</comment>
<sequence>MKTIGSLTALLCAFQSAAMVMGLSLCSSGRRRCRSAAPRVQCSTGTLPRGGAGTTTALFSSSSSTNGDSNVIIDAVVEGKTAGLARGDGEVGGGVKEPRQRKRDMFKQALKDLSTLSLLDYKWRSALFKKNEAERQEEAWMAAMMGEEPAYARPMDASGKFTHELIGRQRARRIAESDGELIRPKDLSRTDEAGPLSELERKAVQFLNDLSDSEVRRVQSGKLRPKDCEDRGPLGEAEAKAVLVLDKVVESEKTRMKQSRLSGQAVRPIDVPGPLGELERYVGDIIRSEKQRARDRDANEGKLVRPKDATLTSGLGEAERRAVEDWEMLKKEEKRRLFNLRRFISERRPMESDADSPIGVTEAFAVGLFRGPRLLAAVADRVKELMASEELGEKDKDFIRSLPPVQSKDLKDDQI</sequence>
<evidence type="ECO:0000313" key="3">
    <source>
        <dbReference type="EMBL" id="EJK76086.1"/>
    </source>
</evidence>
<dbReference type="EMBL" id="AGNL01002543">
    <property type="protein sequence ID" value="EJK76086.1"/>
    <property type="molecule type" value="Genomic_DNA"/>
</dbReference>
<dbReference type="OMA" id="AVEDWEM"/>
<feature type="region of interest" description="Disordered" evidence="1">
    <location>
        <begin position="396"/>
        <end position="415"/>
    </location>
</feature>
<dbReference type="Proteomes" id="UP000266841">
    <property type="component" value="Unassembled WGS sequence"/>
</dbReference>
<feature type="signal peptide" evidence="2">
    <location>
        <begin position="1"/>
        <end position="22"/>
    </location>
</feature>
<protein>
    <submittedName>
        <fullName evidence="3">Uncharacterized protein</fullName>
    </submittedName>
</protein>
<gene>
    <name evidence="3" type="ORF">THAOC_02170</name>
</gene>
<accession>K0TMC6</accession>
<proteinExistence type="predicted"/>
<keyword evidence="4" id="KW-1185">Reference proteome</keyword>
<keyword evidence="2" id="KW-0732">Signal</keyword>
<organism evidence="3 4">
    <name type="scientific">Thalassiosira oceanica</name>
    <name type="common">Marine diatom</name>
    <dbReference type="NCBI Taxonomy" id="159749"/>
    <lineage>
        <taxon>Eukaryota</taxon>
        <taxon>Sar</taxon>
        <taxon>Stramenopiles</taxon>
        <taxon>Ochrophyta</taxon>
        <taxon>Bacillariophyta</taxon>
        <taxon>Coscinodiscophyceae</taxon>
        <taxon>Thalassiosirophycidae</taxon>
        <taxon>Thalassiosirales</taxon>
        <taxon>Thalassiosiraceae</taxon>
        <taxon>Thalassiosira</taxon>
    </lineage>
</organism>
<dbReference type="AlphaFoldDB" id="K0TMC6"/>
<reference evidence="3 4" key="1">
    <citation type="journal article" date="2012" name="Genome Biol.">
        <title>Genome and low-iron response of an oceanic diatom adapted to chronic iron limitation.</title>
        <authorList>
            <person name="Lommer M."/>
            <person name="Specht M."/>
            <person name="Roy A.S."/>
            <person name="Kraemer L."/>
            <person name="Andreson R."/>
            <person name="Gutowska M.A."/>
            <person name="Wolf J."/>
            <person name="Bergner S.V."/>
            <person name="Schilhabel M.B."/>
            <person name="Klostermeier U.C."/>
            <person name="Beiko R.G."/>
            <person name="Rosenstiel P."/>
            <person name="Hippler M."/>
            <person name="Laroche J."/>
        </authorList>
    </citation>
    <scope>NUCLEOTIDE SEQUENCE [LARGE SCALE GENOMIC DNA]</scope>
    <source>
        <strain evidence="3 4">CCMP1005</strain>
    </source>
</reference>
<dbReference type="OrthoDB" id="196037at2759"/>